<dbReference type="InterPro" id="IPR000253">
    <property type="entry name" value="FHA_dom"/>
</dbReference>
<dbReference type="PANTHER" id="PTHR21315">
    <property type="entry name" value="APRATAXIN AND PNK-LIKE FACTOR-RELATED"/>
    <property type="match status" value="1"/>
</dbReference>
<organism evidence="3 4">
    <name type="scientific">Phaedon cochleariae</name>
    <name type="common">Mustard beetle</name>
    <dbReference type="NCBI Taxonomy" id="80249"/>
    <lineage>
        <taxon>Eukaryota</taxon>
        <taxon>Metazoa</taxon>
        <taxon>Ecdysozoa</taxon>
        <taxon>Arthropoda</taxon>
        <taxon>Hexapoda</taxon>
        <taxon>Insecta</taxon>
        <taxon>Pterygota</taxon>
        <taxon>Neoptera</taxon>
        <taxon>Endopterygota</taxon>
        <taxon>Coleoptera</taxon>
        <taxon>Polyphaga</taxon>
        <taxon>Cucujiformia</taxon>
        <taxon>Chrysomeloidea</taxon>
        <taxon>Chrysomelidae</taxon>
        <taxon>Chrysomelinae</taxon>
        <taxon>Chrysomelini</taxon>
        <taxon>Phaedon</taxon>
    </lineage>
</organism>
<feature type="compositionally biased region" description="Basic and acidic residues" evidence="1">
    <location>
        <begin position="509"/>
        <end position="520"/>
    </location>
</feature>
<dbReference type="GO" id="GO:0003906">
    <property type="term" value="F:DNA-(apurinic or apyrimidinic site) endonuclease activity"/>
    <property type="evidence" value="ECO:0007669"/>
    <property type="project" value="InterPro"/>
</dbReference>
<dbReference type="AlphaFoldDB" id="A0A9N9SI55"/>
<dbReference type="InterPro" id="IPR008984">
    <property type="entry name" value="SMAD_FHA_dom_sf"/>
</dbReference>
<dbReference type="PANTHER" id="PTHR21315:SF2">
    <property type="entry name" value="APRATAXIN AND PNK-LIKE FACTOR"/>
    <property type="match status" value="1"/>
</dbReference>
<evidence type="ECO:0000313" key="3">
    <source>
        <dbReference type="EMBL" id="CAG9819106.1"/>
    </source>
</evidence>
<keyword evidence="4" id="KW-1185">Reference proteome</keyword>
<dbReference type="Pfam" id="PF10283">
    <property type="entry name" value="zf-CCHH"/>
    <property type="match status" value="2"/>
</dbReference>
<proteinExistence type="predicted"/>
<feature type="compositionally biased region" description="Basic and acidic residues" evidence="1">
    <location>
        <begin position="271"/>
        <end position="285"/>
    </location>
</feature>
<feature type="compositionally biased region" description="Basic residues" evidence="1">
    <location>
        <begin position="459"/>
        <end position="469"/>
    </location>
</feature>
<dbReference type="SUPFAM" id="SSF49879">
    <property type="entry name" value="SMAD/FHA domain"/>
    <property type="match status" value="1"/>
</dbReference>
<accession>A0A9N9SI55</accession>
<reference evidence="3" key="1">
    <citation type="submission" date="2022-01" db="EMBL/GenBank/DDBJ databases">
        <authorList>
            <person name="King R."/>
        </authorList>
    </citation>
    <scope>NUCLEOTIDE SEQUENCE</scope>
</reference>
<gene>
    <name evidence="3" type="ORF">PHAECO_LOCUS6659</name>
</gene>
<dbReference type="InterPro" id="IPR039253">
    <property type="entry name" value="APLF"/>
</dbReference>
<reference evidence="3" key="2">
    <citation type="submission" date="2022-10" db="EMBL/GenBank/DDBJ databases">
        <authorList>
            <consortium name="ENA_rothamsted_submissions"/>
            <consortium name="culmorum"/>
            <person name="King R."/>
        </authorList>
    </citation>
    <scope>NUCLEOTIDE SEQUENCE</scope>
</reference>
<dbReference type="EMBL" id="OU896708">
    <property type="protein sequence ID" value="CAG9819106.1"/>
    <property type="molecule type" value="Genomic_DNA"/>
</dbReference>
<dbReference type="Gene3D" id="2.60.200.20">
    <property type="match status" value="1"/>
</dbReference>
<dbReference type="GO" id="GO:0035861">
    <property type="term" value="C:site of double-strand break"/>
    <property type="evidence" value="ECO:0007669"/>
    <property type="project" value="TreeGrafter"/>
</dbReference>
<dbReference type="FunFam" id="2.60.200.20:FF:000061">
    <property type="entry name" value="Zgc:165656 protein"/>
    <property type="match status" value="1"/>
</dbReference>
<name>A0A9N9SI55_PHACE</name>
<evidence type="ECO:0000256" key="1">
    <source>
        <dbReference type="SAM" id="MobiDB-lite"/>
    </source>
</evidence>
<dbReference type="PROSITE" id="PS50006">
    <property type="entry name" value="FHA_DOMAIN"/>
    <property type="match status" value="1"/>
</dbReference>
<dbReference type="OrthoDB" id="10256774at2759"/>
<feature type="compositionally biased region" description="Acidic residues" evidence="1">
    <location>
        <begin position="474"/>
        <end position="485"/>
    </location>
</feature>
<evidence type="ECO:0000259" key="2">
    <source>
        <dbReference type="PROSITE" id="PS50006"/>
    </source>
</evidence>
<dbReference type="GO" id="GO:0008408">
    <property type="term" value="F:3'-5' exonuclease activity"/>
    <property type="evidence" value="ECO:0007669"/>
    <property type="project" value="InterPro"/>
</dbReference>
<dbReference type="Pfam" id="PF00498">
    <property type="entry name" value="FHA"/>
    <property type="match status" value="1"/>
</dbReference>
<sequence>MTELKIYCLEDQAESNIITTLGEGEYTIGRGDILKCNDKRVSRNHAEIIVNKTEVILKSTHINPSFYKAANGKSIQLLKKDDSVPLNDGDQFALLADKFWFKVKRGLVDSSSTYSLTSNQSLKRSVNAEKKDESCKRFKNTSYDESTIKTSKIEGLDSFLNTIVPGNVNGTEIDTDSLLNKLANITKEDYGHINVSKDIDSSDINESIDLAVSVSENSMIPKKNVSAEDEFILSINNLHKSTENDTINEDNLPSKQDPSVSSPTSYTEQNKPSDETTLKNSKEEIVVNVRNDISDDSDGSMDLAAPTEPEKAFWGAAKPGVRSSKEEEAVGSEDDEISTTMNIPSSSNVASSSNDAKPKARRDRCWYAETCYRKNPSHRAEYSHPDDDDFDSDPTDDRPQCQYGSACYRKNADHRKEYKHSRQPVAKQQTKKIKNGNQSDEDGVSSDSEPDSTNDNEKPKKRKAAKKVKKYQETPEDDYDMEDPFINDGSSDDFQPSNDGSDDDTDWEDSQKVVEESEETRRLLKEAKKFTKVKKN</sequence>
<feature type="compositionally biased region" description="Polar residues" evidence="1">
    <location>
        <begin position="249"/>
        <end position="270"/>
    </location>
</feature>
<dbReference type="GO" id="GO:0006302">
    <property type="term" value="P:double-strand break repair"/>
    <property type="evidence" value="ECO:0007669"/>
    <property type="project" value="InterPro"/>
</dbReference>
<dbReference type="Proteomes" id="UP001153737">
    <property type="component" value="Chromosome 2"/>
</dbReference>
<dbReference type="InterPro" id="IPR019406">
    <property type="entry name" value="APLF_PBZ"/>
</dbReference>
<feature type="region of interest" description="Disordered" evidence="1">
    <location>
        <begin position="376"/>
        <end position="520"/>
    </location>
</feature>
<dbReference type="GO" id="GO:0005634">
    <property type="term" value="C:nucleus"/>
    <property type="evidence" value="ECO:0007669"/>
    <property type="project" value="TreeGrafter"/>
</dbReference>
<protein>
    <recommendedName>
        <fullName evidence="2">FHA domain-containing protein</fullName>
    </recommendedName>
</protein>
<feature type="domain" description="FHA" evidence="2">
    <location>
        <begin position="19"/>
        <end position="80"/>
    </location>
</feature>
<feature type="compositionally biased region" description="Acidic residues" evidence="1">
    <location>
        <begin position="439"/>
        <end position="454"/>
    </location>
</feature>
<feature type="compositionally biased region" description="Low complexity" evidence="1">
    <location>
        <begin position="345"/>
        <end position="354"/>
    </location>
</feature>
<evidence type="ECO:0000313" key="4">
    <source>
        <dbReference type="Proteomes" id="UP001153737"/>
    </source>
</evidence>
<feature type="region of interest" description="Disordered" evidence="1">
    <location>
        <begin position="243"/>
        <end position="362"/>
    </location>
</feature>